<name>A0A6V8KR15_9ACTN</name>
<comment type="caution">
    <text evidence="2">The sequence shown here is derived from an EMBL/GenBank/DDBJ whole genome shotgun (WGS) entry which is preliminary data.</text>
</comment>
<dbReference type="InterPro" id="IPR008585">
    <property type="entry name" value="Gamma_PGA_hydro"/>
</dbReference>
<evidence type="ECO:0008006" key="4">
    <source>
        <dbReference type="Google" id="ProtNLM"/>
    </source>
</evidence>
<gene>
    <name evidence="2" type="ORF">Phou_100200</name>
</gene>
<feature type="chain" id="PRO_5028917860" description="Replication protein" evidence="1">
    <location>
        <begin position="30"/>
        <end position="238"/>
    </location>
</feature>
<reference evidence="2 3" key="1">
    <citation type="submission" date="2020-03" db="EMBL/GenBank/DDBJ databases">
        <title>Whole genome shotgun sequence of Phytohabitans houttuyneae NBRC 108639.</title>
        <authorList>
            <person name="Komaki H."/>
            <person name="Tamura T."/>
        </authorList>
    </citation>
    <scope>NUCLEOTIDE SEQUENCE [LARGE SCALE GENOMIC DNA]</scope>
    <source>
        <strain evidence="2 3">NBRC 108639</strain>
    </source>
</reference>
<proteinExistence type="predicted"/>
<protein>
    <recommendedName>
        <fullName evidence="4">Replication protein</fullName>
    </recommendedName>
</protein>
<dbReference type="RefSeq" id="WP_173071115.1">
    <property type="nucleotide sequence ID" value="NZ_BAABGO010000002.1"/>
</dbReference>
<dbReference type="InterPro" id="IPR038128">
    <property type="entry name" value="Gamma_PGA_hydro_sf"/>
</dbReference>
<evidence type="ECO:0000256" key="1">
    <source>
        <dbReference type="SAM" id="SignalP"/>
    </source>
</evidence>
<feature type="signal peptide" evidence="1">
    <location>
        <begin position="1"/>
        <end position="29"/>
    </location>
</feature>
<keyword evidence="3" id="KW-1185">Reference proteome</keyword>
<accession>A0A6V8KR15</accession>
<dbReference type="AlphaFoldDB" id="A0A6V8KR15"/>
<dbReference type="Gene3D" id="3.40.630.100">
    <property type="entry name" value="Poly-gamma-glutamate hydrolase, zinc-binding motif"/>
    <property type="match status" value="1"/>
</dbReference>
<dbReference type="Pfam" id="PF05908">
    <property type="entry name" value="Gamma_PGA_hydro"/>
    <property type="match status" value="1"/>
</dbReference>
<evidence type="ECO:0000313" key="2">
    <source>
        <dbReference type="EMBL" id="GFJ85840.1"/>
    </source>
</evidence>
<keyword evidence="1" id="KW-0732">Signal</keyword>
<sequence>MTMNQPARWIPCVLAGLLVLLNGSSGAQAERAPTRHTAATGSVAEYPSMTALRKVEQEGVAYDLTWTITGSPLIVVAPHGGAIEPRTSEIAAAIAGAEHTQCQFKGKLPAGQNHPRLHVTSENWDVEQCLILIAQRTHALSVHGTSKAGSTVYIGGRDTATGAELATALRAADFTVVQPAPADIAGTSIDNFVNKDADSAGVQLELTYTLRTDLFPTKDGPPSTRGQDFVDAVRAVYS</sequence>
<organism evidence="2 3">
    <name type="scientific">Phytohabitans houttuyneae</name>
    <dbReference type="NCBI Taxonomy" id="1076126"/>
    <lineage>
        <taxon>Bacteria</taxon>
        <taxon>Bacillati</taxon>
        <taxon>Actinomycetota</taxon>
        <taxon>Actinomycetes</taxon>
        <taxon>Micromonosporales</taxon>
        <taxon>Micromonosporaceae</taxon>
    </lineage>
</organism>
<dbReference type="EMBL" id="BLPF01000004">
    <property type="protein sequence ID" value="GFJ85840.1"/>
    <property type="molecule type" value="Genomic_DNA"/>
</dbReference>
<reference evidence="2 3" key="2">
    <citation type="submission" date="2020-03" db="EMBL/GenBank/DDBJ databases">
        <authorList>
            <person name="Ichikawa N."/>
            <person name="Kimura A."/>
            <person name="Kitahashi Y."/>
            <person name="Uohara A."/>
        </authorList>
    </citation>
    <scope>NUCLEOTIDE SEQUENCE [LARGE SCALE GENOMIC DNA]</scope>
    <source>
        <strain evidence="2 3">NBRC 108639</strain>
    </source>
</reference>
<evidence type="ECO:0000313" key="3">
    <source>
        <dbReference type="Proteomes" id="UP000482800"/>
    </source>
</evidence>
<dbReference type="Proteomes" id="UP000482800">
    <property type="component" value="Unassembled WGS sequence"/>
</dbReference>